<accession>C7DI96</accession>
<evidence type="ECO:0000256" key="2">
    <source>
        <dbReference type="SAM" id="MobiDB-lite"/>
    </source>
</evidence>
<sequence length="113" mass="13191">MDQDQVERLTINYQRLQDQLQSLNMQKEQMLSQKEEYKIAEEELSKASGRVYVSVGGAIIESTKEDAIKNVKDKQEFITMRLTIIEKQIEESSKKEAEMKRQINDILKANKPQ</sequence>
<keyword evidence="1" id="KW-0175">Coiled coil</keyword>
<protein>
    <submittedName>
        <fullName evidence="3">Prefoldin beta-domain protein</fullName>
    </submittedName>
</protein>
<name>C7DI96_MICA2</name>
<feature type="compositionally biased region" description="Basic and acidic residues" evidence="2">
    <location>
        <begin position="93"/>
        <end position="103"/>
    </location>
</feature>
<evidence type="ECO:0000256" key="1">
    <source>
        <dbReference type="SAM" id="Coils"/>
    </source>
</evidence>
<organism evidence="3 4">
    <name type="scientific">Candidatus Micrarchaeum acidiphilum ARMAN-2</name>
    <dbReference type="NCBI Taxonomy" id="425595"/>
    <lineage>
        <taxon>Archaea</taxon>
        <taxon>Candidatus Micrarchaeota</taxon>
        <taxon>Candidatus Micrarchaeia</taxon>
        <taxon>Candidatus Micrarchaeales</taxon>
        <taxon>Candidatus Micrarchaeaceae</taxon>
        <taxon>Candidatus Micrarchaeum</taxon>
    </lineage>
</organism>
<feature type="coiled-coil region" evidence="1">
    <location>
        <begin position="6"/>
        <end position="50"/>
    </location>
</feature>
<dbReference type="Pfam" id="PF01920">
    <property type="entry name" value="Prefoldin_2"/>
    <property type="match status" value="1"/>
</dbReference>
<dbReference type="GO" id="GO:0051082">
    <property type="term" value="F:unfolded protein binding"/>
    <property type="evidence" value="ECO:0007669"/>
    <property type="project" value="InterPro"/>
</dbReference>
<dbReference type="GO" id="GO:0016272">
    <property type="term" value="C:prefoldin complex"/>
    <property type="evidence" value="ECO:0007669"/>
    <property type="project" value="InterPro"/>
</dbReference>
<reference evidence="3 4" key="2">
    <citation type="journal article" date="2010" name="Proc. Natl. Acad. Sci. U.S.A.">
        <title>Enigmatic, ultrasmall, uncultivated Archaea.</title>
        <authorList>
            <person name="Baker B.J."/>
            <person name="Comolli L.R."/>
            <person name="Dick G.J."/>
            <person name="Hauser L.J."/>
            <person name="Hyatt D."/>
            <person name="Dill B.D."/>
            <person name="Land M.L."/>
            <person name="Verberkmoes N.C."/>
            <person name="Hettich R.L."/>
            <person name="Banfield J.F."/>
        </authorList>
    </citation>
    <scope>NUCLEOTIDE SEQUENCE [LARGE SCALE GENOMIC DNA]</scope>
    <source>
        <strain evidence="3">ARMAN-2</strain>
    </source>
</reference>
<dbReference type="InterPro" id="IPR002777">
    <property type="entry name" value="PFD_beta-like"/>
</dbReference>
<reference evidence="3 4" key="1">
    <citation type="journal article" date="2009" name="Genome Biol.">
        <title>Community-wide analysis of microbial genome sequence signatures.</title>
        <authorList>
            <person name="Dick G.J."/>
            <person name="Andersson A.F."/>
            <person name="Baker B.J."/>
            <person name="Simmons S.L."/>
            <person name="Thomas B.C."/>
            <person name="Yelton A.P."/>
            <person name="Banfield J.F."/>
        </authorList>
    </citation>
    <scope>NUCLEOTIDE SEQUENCE [LARGE SCALE GENOMIC DNA]</scope>
    <source>
        <strain evidence="3">ARMAN-2</strain>
    </source>
</reference>
<dbReference type="InterPro" id="IPR009053">
    <property type="entry name" value="Prefoldin"/>
</dbReference>
<dbReference type="GO" id="GO:0006457">
    <property type="term" value="P:protein folding"/>
    <property type="evidence" value="ECO:0007669"/>
    <property type="project" value="InterPro"/>
</dbReference>
<dbReference type="SUPFAM" id="SSF46579">
    <property type="entry name" value="Prefoldin"/>
    <property type="match status" value="1"/>
</dbReference>
<gene>
    <name evidence="3" type="ORF">UNLARM2_0788</name>
</gene>
<proteinExistence type="predicted"/>
<dbReference type="AlphaFoldDB" id="C7DI96"/>
<dbReference type="EMBL" id="GG697241">
    <property type="protein sequence ID" value="EET89670.1"/>
    <property type="molecule type" value="Genomic_DNA"/>
</dbReference>
<dbReference type="Proteomes" id="UP000332487">
    <property type="component" value="Unassembled WGS sequence"/>
</dbReference>
<evidence type="ECO:0000313" key="3">
    <source>
        <dbReference type="EMBL" id="EET89670.1"/>
    </source>
</evidence>
<feature type="region of interest" description="Disordered" evidence="2">
    <location>
        <begin position="93"/>
        <end position="113"/>
    </location>
</feature>
<evidence type="ECO:0000313" key="4">
    <source>
        <dbReference type="Proteomes" id="UP000332487"/>
    </source>
</evidence>
<dbReference type="Gene3D" id="1.10.287.370">
    <property type="match status" value="1"/>
</dbReference>
<keyword evidence="4" id="KW-1185">Reference proteome</keyword>